<dbReference type="Gene3D" id="3.30.1330.60">
    <property type="entry name" value="OmpA-like domain"/>
    <property type="match status" value="1"/>
</dbReference>
<dbReference type="GO" id="GO:0005886">
    <property type="term" value="C:plasma membrane"/>
    <property type="evidence" value="ECO:0007669"/>
    <property type="project" value="UniProtKB-SubCell"/>
</dbReference>
<evidence type="ECO:0000259" key="8">
    <source>
        <dbReference type="Pfam" id="PF13677"/>
    </source>
</evidence>
<dbReference type="InterPro" id="IPR036737">
    <property type="entry name" value="OmpA-like_sf"/>
</dbReference>
<dbReference type="PANTHER" id="PTHR30329:SF20">
    <property type="entry name" value="EXPORTED PROTEIN"/>
    <property type="match status" value="1"/>
</dbReference>
<name>A0A6J4U4B8_9SPHN</name>
<comment type="similarity">
    <text evidence="2">Belongs to the MotB family.</text>
</comment>
<dbReference type="SUPFAM" id="SSF103088">
    <property type="entry name" value="OmpA-like"/>
    <property type="match status" value="1"/>
</dbReference>
<reference evidence="9" key="1">
    <citation type="submission" date="2020-02" db="EMBL/GenBank/DDBJ databases">
        <authorList>
            <person name="Meier V. D."/>
        </authorList>
    </citation>
    <scope>NUCLEOTIDE SEQUENCE</scope>
    <source>
        <strain evidence="9">AVDCRST_MAG23</strain>
    </source>
</reference>
<feature type="domain" description="OmpA-like" evidence="7">
    <location>
        <begin position="60"/>
        <end position="141"/>
    </location>
</feature>
<organism evidence="9">
    <name type="scientific">uncultured Sphingosinicella sp</name>
    <dbReference type="NCBI Taxonomy" id="478748"/>
    <lineage>
        <taxon>Bacteria</taxon>
        <taxon>Pseudomonadati</taxon>
        <taxon>Pseudomonadota</taxon>
        <taxon>Alphaproteobacteria</taxon>
        <taxon>Sphingomonadales</taxon>
        <taxon>Sphingosinicellaceae</taxon>
        <taxon>Sphingosinicella</taxon>
        <taxon>environmental samples</taxon>
    </lineage>
</organism>
<evidence type="ECO:0000256" key="2">
    <source>
        <dbReference type="ARBA" id="ARBA00008914"/>
    </source>
</evidence>
<evidence type="ECO:0000256" key="1">
    <source>
        <dbReference type="ARBA" id="ARBA00004162"/>
    </source>
</evidence>
<protein>
    <recommendedName>
        <fullName evidence="10">Flagellar motor rotation protein MotB</fullName>
    </recommendedName>
</protein>
<dbReference type="Pfam" id="PF13677">
    <property type="entry name" value="MotB_plug"/>
    <property type="match status" value="1"/>
</dbReference>
<dbReference type="EMBL" id="CADCWD010000064">
    <property type="protein sequence ID" value="CAA9539570.1"/>
    <property type="molecule type" value="Genomic_DNA"/>
</dbReference>
<dbReference type="InterPro" id="IPR006665">
    <property type="entry name" value="OmpA-like"/>
</dbReference>
<dbReference type="InterPro" id="IPR050330">
    <property type="entry name" value="Bact_OuterMem_StrucFunc"/>
</dbReference>
<feature type="domain" description="Motility protein B-like N-terminal" evidence="8">
    <location>
        <begin position="7"/>
        <end position="35"/>
    </location>
</feature>
<dbReference type="InterPro" id="IPR025713">
    <property type="entry name" value="MotB-like_N_dom"/>
</dbReference>
<keyword evidence="5" id="KW-1133">Transmembrane helix</keyword>
<evidence type="ECO:0000256" key="4">
    <source>
        <dbReference type="ARBA" id="ARBA00022692"/>
    </source>
</evidence>
<proteinExistence type="inferred from homology"/>
<dbReference type="Pfam" id="PF00691">
    <property type="entry name" value="OmpA"/>
    <property type="match status" value="1"/>
</dbReference>
<keyword evidence="4" id="KW-0812">Transmembrane</keyword>
<evidence type="ECO:0000256" key="3">
    <source>
        <dbReference type="ARBA" id="ARBA00022475"/>
    </source>
</evidence>
<keyword evidence="3" id="KW-1003">Cell membrane</keyword>
<evidence type="ECO:0000259" key="7">
    <source>
        <dbReference type="Pfam" id="PF00691"/>
    </source>
</evidence>
<dbReference type="PANTHER" id="PTHR30329">
    <property type="entry name" value="STATOR ELEMENT OF FLAGELLAR MOTOR COMPLEX"/>
    <property type="match status" value="1"/>
</dbReference>
<evidence type="ECO:0000256" key="5">
    <source>
        <dbReference type="ARBA" id="ARBA00022989"/>
    </source>
</evidence>
<evidence type="ECO:0000313" key="9">
    <source>
        <dbReference type="EMBL" id="CAA9539570.1"/>
    </source>
</evidence>
<evidence type="ECO:0000256" key="6">
    <source>
        <dbReference type="ARBA" id="ARBA00023136"/>
    </source>
</evidence>
<accession>A0A6J4U4B8</accession>
<keyword evidence="6" id="KW-0472">Membrane</keyword>
<comment type="subcellular location">
    <subcellularLocation>
        <location evidence="1">Cell membrane</location>
        <topology evidence="1">Single-pass membrane protein</topology>
    </subcellularLocation>
</comment>
<dbReference type="AlphaFoldDB" id="A0A6J4U4B8"/>
<evidence type="ECO:0008006" key="10">
    <source>
        <dbReference type="Google" id="ProtNLM"/>
    </source>
</evidence>
<sequence>MKARAYPRWVFSLADIMMLLLGFFVLLVAGDAADVAAGARAAFSSEPAQPALIAHDADRLFEPGEARLRPGARERIAGIGSAAAQSGRLLVVESRGRDTGARRFDGWELSAARAAAIARALEEAGMAEERVQVVMPGTEMEEARGQRLTVRYGR</sequence>
<gene>
    <name evidence="9" type="ORF">AVDCRST_MAG23-1779</name>
</gene>